<dbReference type="SUPFAM" id="SSF53955">
    <property type="entry name" value="Lysozyme-like"/>
    <property type="match status" value="1"/>
</dbReference>
<evidence type="ECO:0000313" key="7">
    <source>
        <dbReference type="Proteomes" id="UP000095347"/>
    </source>
</evidence>
<evidence type="ECO:0000256" key="3">
    <source>
        <dbReference type="ARBA" id="ARBA00022729"/>
    </source>
</evidence>
<dbReference type="GO" id="GO:0004553">
    <property type="term" value="F:hydrolase activity, hydrolyzing O-glycosyl compounds"/>
    <property type="evidence" value="ECO:0007669"/>
    <property type="project" value="InterPro"/>
</dbReference>
<comment type="similarity">
    <text evidence="2">Belongs to the virb1 family.</text>
</comment>
<dbReference type="Gene3D" id="1.25.20.10">
    <property type="entry name" value="Bacterial muramidases"/>
    <property type="match status" value="1"/>
</dbReference>
<proteinExistence type="inferred from homology"/>
<dbReference type="InterPro" id="IPR000189">
    <property type="entry name" value="Transglyc_AS"/>
</dbReference>
<gene>
    <name evidence="6" type="ORF">BEN30_02155</name>
</gene>
<name>A0A1E5QD33_9PROT</name>
<organism evidence="6 7">
    <name type="scientific">Magnetovibrio blakemorei</name>
    <dbReference type="NCBI Taxonomy" id="28181"/>
    <lineage>
        <taxon>Bacteria</taxon>
        <taxon>Pseudomonadati</taxon>
        <taxon>Pseudomonadota</taxon>
        <taxon>Alphaproteobacteria</taxon>
        <taxon>Rhodospirillales</taxon>
        <taxon>Magnetovibrionaceae</taxon>
        <taxon>Magnetovibrio</taxon>
    </lineage>
</organism>
<sequence length="616" mass="69175">MSVKPFFRALSMAASVWVLMSVVPSLVHAQDAAQDVGEDASPATVQQVAQLDLPSVLNAEDTARYRKIFALQEKGDWGKADREIKQLSDRLLMGHVLAQRYLHPTKYRSKYKELKSWLDTYNDHFYAKQIYQLALKRRPAGYKFPTKPQVGRALYNKASNSQEDVDQPTRKHLTRTQRRRVATLKVMLKSYMRKGHTLSAKQLIESGEAQKLFDDYNMDWARASLAKGYFMDGRDDWAVKWAEKSAAKSGKYLPSAHWIAGLAYWRLGDVEKSAEHFELSAKYDASSWTHSASAFWAARANLIARHPEKVMPLLEEAAKHPRTFYGMLANKLLGREPEFNWQMPPMNGDEVQALLANGGGRRALALVQVGESELAEKEMRQTARLAPKEMAQGMLSIAAHTGMAELTMRLDAMLYPDGGGFDGASYPLPAWQPDGGFTVDPALIYALVRQESRFNPNAQSGAGARGLMQLMPGTASFVARDRTLRWNKRAQLFDPEFNLALGQKYISILLNDNKIQGDLFLMAAAWNGGPGNLNKWRRRVNDMDDALFFIESLPSRETRIFIERVLTNLWVYRNRLGQPAPSLDAIASGVWPSYSALDPSGAGAPEQVAENVSNRR</sequence>
<keyword evidence="3 4" id="KW-0732">Signal</keyword>
<dbReference type="InterPro" id="IPR008258">
    <property type="entry name" value="Transglycosylase_SLT_dom_1"/>
</dbReference>
<dbReference type="EMBL" id="MCGG01000002">
    <property type="protein sequence ID" value="OEJ69661.1"/>
    <property type="molecule type" value="Genomic_DNA"/>
</dbReference>
<dbReference type="GO" id="GO:0016020">
    <property type="term" value="C:membrane"/>
    <property type="evidence" value="ECO:0007669"/>
    <property type="project" value="InterPro"/>
</dbReference>
<dbReference type="GO" id="GO:0000270">
    <property type="term" value="P:peptidoglycan metabolic process"/>
    <property type="evidence" value="ECO:0007669"/>
    <property type="project" value="InterPro"/>
</dbReference>
<dbReference type="Pfam" id="PF01464">
    <property type="entry name" value="SLT"/>
    <property type="match status" value="1"/>
</dbReference>
<evidence type="ECO:0000313" key="6">
    <source>
        <dbReference type="EMBL" id="OEJ69661.1"/>
    </source>
</evidence>
<protein>
    <recommendedName>
        <fullName evidence="5">Transglycosylase SLT domain-containing protein</fullName>
    </recommendedName>
</protein>
<dbReference type="PANTHER" id="PTHR37423">
    <property type="entry name" value="SOLUBLE LYTIC MUREIN TRANSGLYCOSYLASE-RELATED"/>
    <property type="match status" value="1"/>
</dbReference>
<accession>A0A1E5QD33</accession>
<dbReference type="Gene3D" id="1.10.530.10">
    <property type="match status" value="1"/>
</dbReference>
<feature type="domain" description="Transglycosylase SLT" evidence="5">
    <location>
        <begin position="437"/>
        <end position="547"/>
    </location>
</feature>
<comment type="caution">
    <text evidence="6">The sequence shown here is derived from an EMBL/GenBank/DDBJ whole genome shotgun (WGS) entry which is preliminary data.</text>
</comment>
<dbReference type="Proteomes" id="UP000095347">
    <property type="component" value="Unassembled WGS sequence"/>
</dbReference>
<evidence type="ECO:0000256" key="4">
    <source>
        <dbReference type="SAM" id="SignalP"/>
    </source>
</evidence>
<keyword evidence="7" id="KW-1185">Reference proteome</keyword>
<dbReference type="SUPFAM" id="SSF48435">
    <property type="entry name" value="Bacterial muramidases"/>
    <property type="match status" value="1"/>
</dbReference>
<dbReference type="CDD" id="cd13401">
    <property type="entry name" value="Slt70-like"/>
    <property type="match status" value="1"/>
</dbReference>
<feature type="signal peptide" evidence="4">
    <location>
        <begin position="1"/>
        <end position="29"/>
    </location>
</feature>
<evidence type="ECO:0000256" key="2">
    <source>
        <dbReference type="ARBA" id="ARBA00009387"/>
    </source>
</evidence>
<evidence type="ECO:0000256" key="1">
    <source>
        <dbReference type="ARBA" id="ARBA00007734"/>
    </source>
</evidence>
<dbReference type="GO" id="GO:0008933">
    <property type="term" value="F:peptidoglycan lytic transglycosylase activity"/>
    <property type="evidence" value="ECO:0007669"/>
    <property type="project" value="InterPro"/>
</dbReference>
<evidence type="ECO:0000259" key="5">
    <source>
        <dbReference type="Pfam" id="PF01464"/>
    </source>
</evidence>
<dbReference type="STRING" id="28181.BEN30_02155"/>
<reference evidence="7" key="1">
    <citation type="submission" date="2016-07" db="EMBL/GenBank/DDBJ databases">
        <authorList>
            <person name="Florea S."/>
            <person name="Webb J.S."/>
            <person name="Jaromczyk J."/>
            <person name="Schardl C.L."/>
        </authorList>
    </citation>
    <scope>NUCLEOTIDE SEQUENCE [LARGE SCALE GENOMIC DNA]</scope>
    <source>
        <strain evidence="7">MV-1</strain>
    </source>
</reference>
<feature type="chain" id="PRO_5009184219" description="Transglycosylase SLT domain-containing protein" evidence="4">
    <location>
        <begin position="30"/>
        <end position="616"/>
    </location>
</feature>
<dbReference type="PROSITE" id="PS00922">
    <property type="entry name" value="TRANSGLYCOSYLASE"/>
    <property type="match status" value="1"/>
</dbReference>
<dbReference type="PANTHER" id="PTHR37423:SF2">
    <property type="entry name" value="MEMBRANE-BOUND LYTIC MUREIN TRANSGLYCOSYLASE C"/>
    <property type="match status" value="1"/>
</dbReference>
<dbReference type="InterPro" id="IPR023346">
    <property type="entry name" value="Lysozyme-like_dom_sf"/>
</dbReference>
<comment type="similarity">
    <text evidence="1">Belongs to the transglycosylase Slt family.</text>
</comment>
<dbReference type="InterPro" id="IPR008939">
    <property type="entry name" value="Lytic_TGlycosylase_superhlx_U"/>
</dbReference>
<dbReference type="GO" id="GO:0042597">
    <property type="term" value="C:periplasmic space"/>
    <property type="evidence" value="ECO:0007669"/>
    <property type="project" value="InterPro"/>
</dbReference>
<dbReference type="AlphaFoldDB" id="A0A1E5QD33"/>
<dbReference type="OrthoDB" id="9815002at2"/>